<evidence type="ECO:0000256" key="1">
    <source>
        <dbReference type="SAM" id="MobiDB-lite"/>
    </source>
</evidence>
<feature type="region of interest" description="Disordered" evidence="1">
    <location>
        <begin position="1"/>
        <end position="57"/>
    </location>
</feature>
<protein>
    <submittedName>
        <fullName evidence="2">Uncharacterized protein</fullName>
    </submittedName>
</protein>
<dbReference type="HOGENOM" id="CLU_094652_0_0_1"/>
<dbReference type="OrthoDB" id="3174721at2759"/>
<feature type="compositionally biased region" description="Polar residues" evidence="1">
    <location>
        <begin position="1"/>
        <end position="12"/>
    </location>
</feature>
<gene>
    <name evidence="2" type="ORF">GALMADRAFT_257573</name>
</gene>
<dbReference type="AlphaFoldDB" id="A0A067SAY2"/>
<evidence type="ECO:0000313" key="3">
    <source>
        <dbReference type="Proteomes" id="UP000027222"/>
    </source>
</evidence>
<sequence length="260" mass="28876">MDLSFHASQDPVTLTWDPDALDGGSIQSPDQHEDNRDTSTPVVAAPSGPPPSYSVARIPDHPVTYTFSRLGNGTSAMILVPPPSSPDTRPAYHISVAQDPFMPACFITSMVRGGDQDGPSVGGFRTITGIGPLQNNAETVWIRDCEHPMRSIFSAGTNRKKELRNFQWYSFNPKRSLVWSCPTWPQVGTFSCHRPAEAAKTLAQFSPVNQLIRRGVVPDEIKLTVMPIGHPMFDDILLSALLLERHRLTDFYTIPYQRQF</sequence>
<name>A0A067SAY2_GALM3</name>
<keyword evidence="3" id="KW-1185">Reference proteome</keyword>
<proteinExistence type="predicted"/>
<evidence type="ECO:0000313" key="2">
    <source>
        <dbReference type="EMBL" id="KDR68016.1"/>
    </source>
</evidence>
<organism evidence="2 3">
    <name type="scientific">Galerina marginata (strain CBS 339.88)</name>
    <dbReference type="NCBI Taxonomy" id="685588"/>
    <lineage>
        <taxon>Eukaryota</taxon>
        <taxon>Fungi</taxon>
        <taxon>Dikarya</taxon>
        <taxon>Basidiomycota</taxon>
        <taxon>Agaricomycotina</taxon>
        <taxon>Agaricomycetes</taxon>
        <taxon>Agaricomycetidae</taxon>
        <taxon>Agaricales</taxon>
        <taxon>Agaricineae</taxon>
        <taxon>Strophariaceae</taxon>
        <taxon>Galerina</taxon>
    </lineage>
</organism>
<dbReference type="EMBL" id="KL142411">
    <property type="protein sequence ID" value="KDR68016.1"/>
    <property type="molecule type" value="Genomic_DNA"/>
</dbReference>
<accession>A0A067SAY2</accession>
<reference evidence="3" key="1">
    <citation type="journal article" date="2014" name="Proc. Natl. Acad. Sci. U.S.A.">
        <title>Extensive sampling of basidiomycete genomes demonstrates inadequacy of the white-rot/brown-rot paradigm for wood decay fungi.</title>
        <authorList>
            <person name="Riley R."/>
            <person name="Salamov A.A."/>
            <person name="Brown D.W."/>
            <person name="Nagy L.G."/>
            <person name="Floudas D."/>
            <person name="Held B.W."/>
            <person name="Levasseur A."/>
            <person name="Lombard V."/>
            <person name="Morin E."/>
            <person name="Otillar R."/>
            <person name="Lindquist E.A."/>
            <person name="Sun H."/>
            <person name="LaButti K.M."/>
            <person name="Schmutz J."/>
            <person name="Jabbour D."/>
            <person name="Luo H."/>
            <person name="Baker S.E."/>
            <person name="Pisabarro A.G."/>
            <person name="Walton J.D."/>
            <person name="Blanchette R.A."/>
            <person name="Henrissat B."/>
            <person name="Martin F."/>
            <person name="Cullen D."/>
            <person name="Hibbett D.S."/>
            <person name="Grigoriev I.V."/>
        </authorList>
    </citation>
    <scope>NUCLEOTIDE SEQUENCE [LARGE SCALE GENOMIC DNA]</scope>
    <source>
        <strain evidence="3">CBS 339.88</strain>
    </source>
</reference>
<dbReference type="Proteomes" id="UP000027222">
    <property type="component" value="Unassembled WGS sequence"/>
</dbReference>